<evidence type="ECO:0000256" key="4">
    <source>
        <dbReference type="ARBA" id="ARBA00022723"/>
    </source>
</evidence>
<protein>
    <recommendedName>
        <fullName evidence="3">adenosine deaminase</fullName>
        <ecNumber evidence="3">3.5.4.4</ecNumber>
    </recommendedName>
</protein>
<keyword evidence="7" id="KW-0732">Signal</keyword>
<reference evidence="9 10" key="1">
    <citation type="submission" date="2023-08" db="EMBL/GenBank/DDBJ databases">
        <title>The whole genome sequence of Lysobacter yananisis.</title>
        <authorList>
            <person name="Sun H."/>
        </authorList>
    </citation>
    <scope>NUCLEOTIDE SEQUENCE [LARGE SCALE GENOMIC DNA]</scope>
    <source>
        <strain evidence="9 10">SNNU513</strain>
    </source>
</reference>
<sequence>MNAARAGLALILAIAAAGASARERAADDGGAAQRARSDRDAEAATAAYFERIRAQPPQLRALLQAMPKGGDLHSHLSGAVYAEDYLRWAGEDGLCLLRENAHLAEPPCAAPARATVAEAARSDLPLYGRAIDAMSVRGYERGGGDPLLPVHQRFFSAFDRFRPVSRRRVADMLAAVRAIAAGENTQYLEIMHLPSAARDVLDGLELADDSDDFAAMAAALQPRLAPAVARARAELDADEARAAALLGCAGAAPAAGCTIELRYQAPATRTHAPARTFATMAFAFALAEADPRFVGVNLLGPEHHPRALRDYALHMRMLAFFKQRHPRTKLSLHAGELSAELAPPRDLRDHIGQAVAVAGAERIGHGVAIAGEDGADALLRRMARQRIAVEINLSSNAAILGVAGAAHPLALYRAAGVPVVLSTDDQGVLRSDLSGEYLRAALDQGLDYRALKRIARDSLQYAFLPGASLWQGEAGGARVAACAAADASSRDDAAQPPAPACAAFLRGSDKARAQWRLERELARFERAPRLPASVR</sequence>
<dbReference type="EMBL" id="CP133568">
    <property type="protein sequence ID" value="WMT04456.1"/>
    <property type="molecule type" value="Genomic_DNA"/>
</dbReference>
<feature type="chain" id="PRO_5045505668" description="adenosine deaminase" evidence="7">
    <location>
        <begin position="22"/>
        <end position="535"/>
    </location>
</feature>
<dbReference type="InterPro" id="IPR032466">
    <property type="entry name" value="Metal_Hydrolase"/>
</dbReference>
<evidence type="ECO:0000256" key="2">
    <source>
        <dbReference type="ARBA" id="ARBA00006676"/>
    </source>
</evidence>
<dbReference type="InterPro" id="IPR001365">
    <property type="entry name" value="A_deaminase_dom"/>
</dbReference>
<dbReference type="Gene3D" id="3.20.20.140">
    <property type="entry name" value="Metal-dependent hydrolases"/>
    <property type="match status" value="1"/>
</dbReference>
<organism evidence="9 10">
    <name type="scientific">Lysobacter yananisis</name>
    <dbReference type="NCBI Taxonomy" id="1003114"/>
    <lineage>
        <taxon>Bacteria</taxon>
        <taxon>Pseudomonadati</taxon>
        <taxon>Pseudomonadota</taxon>
        <taxon>Gammaproteobacteria</taxon>
        <taxon>Lysobacterales</taxon>
        <taxon>Lysobacteraceae</taxon>
        <taxon>Lysobacter</taxon>
    </lineage>
</organism>
<feature type="signal peptide" evidence="7">
    <location>
        <begin position="1"/>
        <end position="21"/>
    </location>
</feature>
<dbReference type="PANTHER" id="PTHR11409:SF43">
    <property type="entry name" value="ADENOSINE DEAMINASE"/>
    <property type="match status" value="1"/>
</dbReference>
<evidence type="ECO:0000313" key="9">
    <source>
        <dbReference type="EMBL" id="WMT04456.1"/>
    </source>
</evidence>
<evidence type="ECO:0000256" key="3">
    <source>
        <dbReference type="ARBA" id="ARBA00012784"/>
    </source>
</evidence>
<dbReference type="PANTHER" id="PTHR11409">
    <property type="entry name" value="ADENOSINE DEAMINASE"/>
    <property type="match status" value="1"/>
</dbReference>
<name>A0ABY9PC38_9GAMM</name>
<evidence type="ECO:0000256" key="6">
    <source>
        <dbReference type="ARBA" id="ARBA00022833"/>
    </source>
</evidence>
<gene>
    <name evidence="9" type="ORF">RDV84_06400</name>
</gene>
<dbReference type="RefSeq" id="WP_309152816.1">
    <property type="nucleotide sequence ID" value="NZ_CP133568.1"/>
</dbReference>
<proteinExistence type="inferred from homology"/>
<evidence type="ECO:0000256" key="7">
    <source>
        <dbReference type="SAM" id="SignalP"/>
    </source>
</evidence>
<comment type="similarity">
    <text evidence="2">Belongs to the metallo-dependent hydrolases superfamily. Adenosine and AMP deaminases family.</text>
</comment>
<keyword evidence="5" id="KW-0378">Hydrolase</keyword>
<dbReference type="InterPro" id="IPR006330">
    <property type="entry name" value="Ado/ade_deaminase"/>
</dbReference>
<keyword evidence="10" id="KW-1185">Reference proteome</keyword>
<evidence type="ECO:0000256" key="5">
    <source>
        <dbReference type="ARBA" id="ARBA00022801"/>
    </source>
</evidence>
<feature type="domain" description="Adenosine deaminase" evidence="8">
    <location>
        <begin position="231"/>
        <end position="465"/>
    </location>
</feature>
<dbReference type="Pfam" id="PF00962">
    <property type="entry name" value="A_deaminase"/>
    <property type="match status" value="1"/>
</dbReference>
<evidence type="ECO:0000313" key="10">
    <source>
        <dbReference type="Proteomes" id="UP001229313"/>
    </source>
</evidence>
<evidence type="ECO:0000256" key="1">
    <source>
        <dbReference type="ARBA" id="ARBA00001947"/>
    </source>
</evidence>
<keyword evidence="4" id="KW-0479">Metal-binding</keyword>
<comment type="cofactor">
    <cofactor evidence="1">
        <name>Zn(2+)</name>
        <dbReference type="ChEBI" id="CHEBI:29105"/>
    </cofactor>
</comment>
<evidence type="ECO:0000259" key="8">
    <source>
        <dbReference type="Pfam" id="PF00962"/>
    </source>
</evidence>
<dbReference type="EC" id="3.5.4.4" evidence="3"/>
<keyword evidence="6" id="KW-0862">Zinc</keyword>
<dbReference type="Proteomes" id="UP001229313">
    <property type="component" value="Chromosome"/>
</dbReference>
<accession>A0ABY9PC38</accession>
<dbReference type="SUPFAM" id="SSF51556">
    <property type="entry name" value="Metallo-dependent hydrolases"/>
    <property type="match status" value="1"/>
</dbReference>